<name>A0A5J4T264_9ZZZZ</name>
<protein>
    <recommendedName>
        <fullName evidence="2">DUF5119 domain-containing protein</fullName>
    </recommendedName>
</protein>
<evidence type="ECO:0008006" key="2">
    <source>
        <dbReference type="Google" id="ProtNLM"/>
    </source>
</evidence>
<sequence length="286" mass="31953">MKSIKLLTLFVLGVIILSSCSKTNPYNTTHPDHGKIGFTTNWDDIKPPTNYTLYVNNNLSTIPVTEQIFPLLINPGKYSILICTKSEKVDIDLSASTAGIKVVHGEIDGSIEPLFTYTNTLNIREDFVTQITAPMKRQSRTLTLILNIDDLLEVTIVDKTATLTGIASQVNYETDEIMKPVVLRPDFNTKNGISELRASVELLGIIPENDQILSFTMLYGKNGQQKDPIDIHIDLTEPLKSFNENKNIPMELRCNLLNINGNISEWEIGEEGSIEIIWGNEESSKV</sequence>
<reference evidence="1" key="1">
    <citation type="submission" date="2019-03" db="EMBL/GenBank/DDBJ databases">
        <title>Single cell metagenomics reveals metabolic interactions within the superorganism composed of flagellate Streblomastix strix and complex community of Bacteroidetes bacteria on its surface.</title>
        <authorList>
            <person name="Treitli S.C."/>
            <person name="Kolisko M."/>
            <person name="Husnik F."/>
            <person name="Keeling P."/>
            <person name="Hampl V."/>
        </authorList>
    </citation>
    <scope>NUCLEOTIDE SEQUENCE</scope>
    <source>
        <strain evidence="1">STM</strain>
    </source>
</reference>
<comment type="caution">
    <text evidence="1">The sequence shown here is derived from an EMBL/GenBank/DDBJ whole genome shotgun (WGS) entry which is preliminary data.</text>
</comment>
<dbReference type="EMBL" id="SNRY01000004">
    <property type="protein sequence ID" value="KAA6352188.1"/>
    <property type="molecule type" value="Genomic_DNA"/>
</dbReference>
<accession>A0A5J4T264</accession>
<proteinExistence type="predicted"/>
<organism evidence="1">
    <name type="scientific">termite gut metagenome</name>
    <dbReference type="NCBI Taxonomy" id="433724"/>
    <lineage>
        <taxon>unclassified sequences</taxon>
        <taxon>metagenomes</taxon>
        <taxon>organismal metagenomes</taxon>
    </lineage>
</organism>
<dbReference type="AlphaFoldDB" id="A0A5J4T264"/>
<dbReference type="PROSITE" id="PS51257">
    <property type="entry name" value="PROKAR_LIPOPROTEIN"/>
    <property type="match status" value="1"/>
</dbReference>
<gene>
    <name evidence="1" type="ORF">EZS27_000370</name>
</gene>
<evidence type="ECO:0000313" key="1">
    <source>
        <dbReference type="EMBL" id="KAA6352188.1"/>
    </source>
</evidence>